<feature type="region of interest" description="Disordered" evidence="1">
    <location>
        <begin position="167"/>
        <end position="186"/>
    </location>
</feature>
<feature type="non-terminal residue" evidence="2">
    <location>
        <position position="186"/>
    </location>
</feature>
<feature type="compositionally biased region" description="Low complexity" evidence="1">
    <location>
        <begin position="27"/>
        <end position="47"/>
    </location>
</feature>
<proteinExistence type="predicted"/>
<gene>
    <name evidence="2" type="ORF">AVDCRST_MAG19-137</name>
</gene>
<organism evidence="2">
    <name type="scientific">uncultured Thermomicrobiales bacterium</name>
    <dbReference type="NCBI Taxonomy" id="1645740"/>
    <lineage>
        <taxon>Bacteria</taxon>
        <taxon>Pseudomonadati</taxon>
        <taxon>Thermomicrobiota</taxon>
        <taxon>Thermomicrobia</taxon>
        <taxon>Thermomicrobiales</taxon>
        <taxon>environmental samples</taxon>
    </lineage>
</organism>
<dbReference type="AlphaFoldDB" id="A0A6J4U9E8"/>
<feature type="compositionally biased region" description="Low complexity" evidence="1">
    <location>
        <begin position="54"/>
        <end position="67"/>
    </location>
</feature>
<name>A0A6J4U9E8_9BACT</name>
<dbReference type="EMBL" id="CADCWL010000008">
    <property type="protein sequence ID" value="CAA9543941.1"/>
    <property type="molecule type" value="Genomic_DNA"/>
</dbReference>
<evidence type="ECO:0000313" key="2">
    <source>
        <dbReference type="EMBL" id="CAA9543941.1"/>
    </source>
</evidence>
<feature type="compositionally biased region" description="Basic residues" evidence="1">
    <location>
        <begin position="101"/>
        <end position="118"/>
    </location>
</feature>
<sequence length="186" mass="19725">CPHSALDPQRSSAHSPPPLRSAPVPALPRSGSGLARRGGSRPSRTPARAREAASTRSKAASSTGAPPSRRRPRTSADRLLHRHGDVPAGVNPKDRPTSGLSRHRTRSSAVRVFRRLKRQIPTTDPASCATCSNRAPMPGEGRLWPVRRCAGAPRSLTTKSARWRALPGKPARAVGGSRANGRGRSG</sequence>
<accession>A0A6J4U9E8</accession>
<feature type="compositionally biased region" description="Polar residues" evidence="1">
    <location>
        <begin position="120"/>
        <end position="133"/>
    </location>
</feature>
<evidence type="ECO:0000256" key="1">
    <source>
        <dbReference type="SAM" id="MobiDB-lite"/>
    </source>
</evidence>
<reference evidence="2" key="1">
    <citation type="submission" date="2020-02" db="EMBL/GenBank/DDBJ databases">
        <authorList>
            <person name="Meier V. D."/>
        </authorList>
    </citation>
    <scope>NUCLEOTIDE SEQUENCE</scope>
    <source>
        <strain evidence="2">AVDCRST_MAG19</strain>
    </source>
</reference>
<feature type="compositionally biased region" description="Low complexity" evidence="1">
    <location>
        <begin position="171"/>
        <end position="186"/>
    </location>
</feature>
<protein>
    <submittedName>
        <fullName evidence="2">Uncharacterized protein</fullName>
    </submittedName>
</protein>
<feature type="non-terminal residue" evidence="2">
    <location>
        <position position="1"/>
    </location>
</feature>
<feature type="region of interest" description="Disordered" evidence="1">
    <location>
        <begin position="1"/>
        <end position="144"/>
    </location>
</feature>
<feature type="compositionally biased region" description="Basic and acidic residues" evidence="1">
    <location>
        <begin position="74"/>
        <end position="85"/>
    </location>
</feature>